<reference evidence="5" key="1">
    <citation type="journal article" date="2019" name="Int. J. Syst. Evol. Microbiol.">
        <title>The Global Catalogue of Microorganisms (GCM) 10K type strain sequencing project: providing services to taxonomists for standard genome sequencing and annotation.</title>
        <authorList>
            <consortium name="The Broad Institute Genomics Platform"/>
            <consortium name="The Broad Institute Genome Sequencing Center for Infectious Disease"/>
            <person name="Wu L."/>
            <person name="Ma J."/>
        </authorList>
    </citation>
    <scope>NUCLEOTIDE SEQUENCE [LARGE SCALE GENOMIC DNA]</scope>
    <source>
        <strain evidence="5">CGMCC 1.12750</strain>
    </source>
</reference>
<dbReference type="SUPFAM" id="SSF110849">
    <property type="entry name" value="ParB/Sulfiredoxin"/>
    <property type="match status" value="1"/>
</dbReference>
<dbReference type="InterPro" id="IPR003115">
    <property type="entry name" value="ParB_N"/>
</dbReference>
<dbReference type="InterPro" id="IPR050336">
    <property type="entry name" value="Chromosome_partition/occlusion"/>
</dbReference>
<protein>
    <submittedName>
        <fullName evidence="4">ParB/RepB/Spo0J family partition protein</fullName>
    </submittedName>
</protein>
<dbReference type="PANTHER" id="PTHR33375">
    <property type="entry name" value="CHROMOSOME-PARTITIONING PROTEIN PARB-RELATED"/>
    <property type="match status" value="1"/>
</dbReference>
<gene>
    <name evidence="4" type="ORF">ACFQXB_11335</name>
</gene>
<dbReference type="InterPro" id="IPR036086">
    <property type="entry name" value="ParB/Sulfiredoxin_sf"/>
</dbReference>
<proteinExistence type="predicted"/>
<evidence type="ECO:0000313" key="4">
    <source>
        <dbReference type="EMBL" id="MFC7704787.1"/>
    </source>
</evidence>
<feature type="domain" description="ParB-like N-terminal" evidence="3">
    <location>
        <begin position="83"/>
        <end position="178"/>
    </location>
</feature>
<keyword evidence="5" id="KW-1185">Reference proteome</keyword>
<dbReference type="PANTHER" id="PTHR33375:SF1">
    <property type="entry name" value="CHROMOSOME-PARTITIONING PROTEIN PARB-RELATED"/>
    <property type="match status" value="1"/>
</dbReference>
<keyword evidence="1" id="KW-0175">Coiled coil</keyword>
<evidence type="ECO:0000256" key="1">
    <source>
        <dbReference type="SAM" id="Coils"/>
    </source>
</evidence>
<name>A0ABW2UJA3_9RHOB</name>
<dbReference type="Proteomes" id="UP001596516">
    <property type="component" value="Unassembled WGS sequence"/>
</dbReference>
<comment type="caution">
    <text evidence="4">The sequence shown here is derived from an EMBL/GenBank/DDBJ whole genome shotgun (WGS) entry which is preliminary data.</text>
</comment>
<dbReference type="SMART" id="SM00470">
    <property type="entry name" value="ParB"/>
    <property type="match status" value="1"/>
</dbReference>
<evidence type="ECO:0000313" key="5">
    <source>
        <dbReference type="Proteomes" id="UP001596516"/>
    </source>
</evidence>
<feature type="region of interest" description="Disordered" evidence="2">
    <location>
        <begin position="297"/>
        <end position="319"/>
    </location>
</feature>
<organism evidence="4 5">
    <name type="scientific">Plastorhodobacter daqingensis</name>
    <dbReference type="NCBI Taxonomy" id="1387281"/>
    <lineage>
        <taxon>Bacteria</taxon>
        <taxon>Pseudomonadati</taxon>
        <taxon>Pseudomonadota</taxon>
        <taxon>Alphaproteobacteria</taxon>
        <taxon>Rhodobacterales</taxon>
        <taxon>Paracoccaceae</taxon>
        <taxon>Plastorhodobacter</taxon>
    </lineage>
</organism>
<dbReference type="RefSeq" id="WP_377403462.1">
    <property type="nucleotide sequence ID" value="NZ_JBHTFQ010000005.1"/>
</dbReference>
<evidence type="ECO:0000256" key="2">
    <source>
        <dbReference type="SAM" id="MobiDB-lite"/>
    </source>
</evidence>
<feature type="coiled-coil region" evidence="1">
    <location>
        <begin position="35"/>
        <end position="62"/>
    </location>
</feature>
<dbReference type="EMBL" id="JBHTFQ010000005">
    <property type="protein sequence ID" value="MFC7704787.1"/>
    <property type="molecule type" value="Genomic_DNA"/>
</dbReference>
<dbReference type="Gene3D" id="3.90.1530.30">
    <property type="match status" value="1"/>
</dbReference>
<evidence type="ECO:0000259" key="3">
    <source>
        <dbReference type="SMART" id="SM00470"/>
    </source>
</evidence>
<accession>A0ABW2UJA3</accession>
<dbReference type="Pfam" id="PF02195">
    <property type="entry name" value="ParB_N"/>
    <property type="match status" value="1"/>
</dbReference>
<sequence length="367" mass="40517">MSKRRIFDIDFPETDAPAGAAVPAGTELEHRRGPMAAAIVENAEALRERQAAEAAIRAENDRLAHEHVRLKKLGLIVDLVPLDQIRVDKLTRDRAQARDPELDELKESIRAIGLSNPIRVEQADEGYELVQGFRRLSAYRELLQETGDHDRYGRIPAGLIARGETLEALYRRMVDENLVRRDISFAEMAELARAYLADPDTPATSIDQAIAQLYGSAGRQKRVYIRNFAALLDRIGGSLHFPEAMPRALGLSLLKRIEREPGRASAVQKALQARPERTDEEELAILRAHADAVAGILEPEPAAKGPKRSGGNPGARTSLRVDCGSGAIARCVATDGRVELRMERDFSAVDRRRLEEAVAAFMAALED</sequence>